<dbReference type="Proteomes" id="UP000298774">
    <property type="component" value="Chromosome"/>
</dbReference>
<sequence length="108" mass="11945">MGEADEEEQENAMLTEDGVPDCESCGACCAYSWEWPTFIGDWDGDGIMEHLKEDGRMRCNGNRCAALMGTLGESVFCSVYEHRPLVCREFTAGSDACHTVRAQLGLRD</sequence>
<gene>
    <name evidence="1" type="ORF">D3868_02145</name>
</gene>
<evidence type="ECO:0000313" key="2">
    <source>
        <dbReference type="Proteomes" id="UP000298774"/>
    </source>
</evidence>
<dbReference type="Pfam" id="PF03692">
    <property type="entry name" value="CxxCxxCC"/>
    <property type="match status" value="1"/>
</dbReference>
<accession>A0A4D8QC41</accession>
<protein>
    <submittedName>
        <fullName evidence="1">YkgJ family cysteine cluster protein</fullName>
    </submittedName>
</protein>
<name>A0A4D8QC41_AZOBR</name>
<organism evidence="1 2">
    <name type="scientific">Azospirillum brasilense</name>
    <dbReference type="NCBI Taxonomy" id="192"/>
    <lineage>
        <taxon>Bacteria</taxon>
        <taxon>Pseudomonadati</taxon>
        <taxon>Pseudomonadota</taxon>
        <taxon>Alphaproteobacteria</taxon>
        <taxon>Rhodospirillales</taxon>
        <taxon>Azospirillaceae</taxon>
        <taxon>Azospirillum</taxon>
    </lineage>
</organism>
<dbReference type="EMBL" id="CP032339">
    <property type="protein sequence ID" value="QCO07958.1"/>
    <property type="molecule type" value="Genomic_DNA"/>
</dbReference>
<evidence type="ECO:0000313" key="1">
    <source>
        <dbReference type="EMBL" id="QCO07958.1"/>
    </source>
</evidence>
<dbReference type="AlphaFoldDB" id="A0A4D8QC41"/>
<reference evidence="1 2" key="1">
    <citation type="submission" date="2018-09" db="EMBL/GenBank/DDBJ databases">
        <title>Whole genome based analysis of evolution and adaptive divergence in Indian and Brazilian strains of Azospirillum brasilense.</title>
        <authorList>
            <person name="Singh C."/>
            <person name="Tripathi A.K."/>
        </authorList>
    </citation>
    <scope>NUCLEOTIDE SEQUENCE [LARGE SCALE GENOMIC DNA]</scope>
    <source>
        <strain evidence="1 2">MTCC4038</strain>
    </source>
</reference>
<proteinExistence type="predicted"/>
<dbReference type="InterPro" id="IPR005358">
    <property type="entry name" value="Puta_zinc/iron-chelating_dom"/>
</dbReference>